<evidence type="ECO:0000256" key="5">
    <source>
        <dbReference type="ARBA" id="ARBA00023136"/>
    </source>
</evidence>
<evidence type="ECO:0000256" key="1">
    <source>
        <dbReference type="ARBA" id="ARBA00004141"/>
    </source>
</evidence>
<dbReference type="PANTHER" id="PTHR11101">
    <property type="entry name" value="PHOSPHATE TRANSPORTER"/>
    <property type="match status" value="1"/>
</dbReference>
<keyword evidence="5 6" id="KW-0472">Membrane</keyword>
<accession>A0A1E3G684</accession>
<feature type="transmembrane region" description="Helical" evidence="6">
    <location>
        <begin position="94"/>
        <end position="112"/>
    </location>
</feature>
<feature type="transmembrane region" description="Helical" evidence="6">
    <location>
        <begin position="119"/>
        <end position="139"/>
    </location>
</feature>
<dbReference type="OrthoDB" id="19855at2"/>
<gene>
    <name evidence="7" type="ORF">A4H02_01080</name>
</gene>
<feature type="transmembrane region" description="Helical" evidence="6">
    <location>
        <begin position="284"/>
        <end position="309"/>
    </location>
</feature>
<dbReference type="Proteomes" id="UP000094570">
    <property type="component" value="Unassembled WGS sequence"/>
</dbReference>
<evidence type="ECO:0000256" key="4">
    <source>
        <dbReference type="ARBA" id="ARBA00022989"/>
    </source>
</evidence>
<feature type="transmembrane region" description="Helical" evidence="6">
    <location>
        <begin position="159"/>
        <end position="181"/>
    </location>
</feature>
<evidence type="ECO:0000256" key="3">
    <source>
        <dbReference type="ARBA" id="ARBA00022692"/>
    </source>
</evidence>
<feature type="transmembrane region" description="Helical" evidence="6">
    <location>
        <begin position="231"/>
        <end position="255"/>
    </location>
</feature>
<keyword evidence="8" id="KW-1185">Reference proteome</keyword>
<dbReference type="GO" id="GO:0016020">
    <property type="term" value="C:membrane"/>
    <property type="evidence" value="ECO:0007669"/>
    <property type="project" value="UniProtKB-SubCell"/>
</dbReference>
<sequence>MDLILLSLSVALGIVMGANNIGNVVGPIVASGVFKVRRLLFFSSIAAFIGAIIGGRNGIFLNASLGKYDDLEITVIYVASVIVTSFFLRQKLPIALTQVIVGASVGVGVLNGTVDPRSLLFVVVGWFLTPVVAFGFGYLTYAVLAPLLRGVKNLFVRGIILKIALWFFALYGSFSLGANDVGKFAGFLYRRGYSLWEILVLGGLAISFGILSFGNRTVYTVARELMALDDFSSLVCVLSVSMTVSFFSTFGLPISSSHAVFGSMMGVGISRGVRVRNDKVARKILFSWLEAPLLGGLISSSLFSIFRFLW</sequence>
<dbReference type="InterPro" id="IPR001204">
    <property type="entry name" value="Phos_transporter"/>
</dbReference>
<protein>
    <submittedName>
        <fullName evidence="7">Phosphate transporter</fullName>
    </submittedName>
</protein>
<dbReference type="RefSeq" id="WP_083996516.1">
    <property type="nucleotide sequence ID" value="NZ_CP140110.1"/>
</dbReference>
<keyword evidence="2" id="KW-0813">Transport</keyword>
<keyword evidence="3 6" id="KW-0812">Transmembrane</keyword>
<dbReference type="PANTHER" id="PTHR11101:SF80">
    <property type="entry name" value="PHOSPHATE TRANSPORTER"/>
    <property type="match status" value="1"/>
</dbReference>
<dbReference type="EMBL" id="LWAF01000001">
    <property type="protein sequence ID" value="ODN31383.1"/>
    <property type="molecule type" value="Genomic_DNA"/>
</dbReference>
<evidence type="ECO:0000256" key="6">
    <source>
        <dbReference type="SAM" id="Phobius"/>
    </source>
</evidence>
<name>A0A1E3G684_9BACT</name>
<feature type="transmembrane region" description="Helical" evidence="6">
    <location>
        <begin position="41"/>
        <end position="59"/>
    </location>
</feature>
<dbReference type="GO" id="GO:0035435">
    <property type="term" value="P:phosphate ion transmembrane transport"/>
    <property type="evidence" value="ECO:0007669"/>
    <property type="project" value="TreeGrafter"/>
</dbReference>
<feature type="transmembrane region" description="Helical" evidence="6">
    <location>
        <begin position="71"/>
        <end position="88"/>
    </location>
</feature>
<dbReference type="STRING" id="1008305.A4H02_01080"/>
<organism evidence="7 8">
    <name type="scientific">Fervidobacterium thailandense</name>
    <dbReference type="NCBI Taxonomy" id="1008305"/>
    <lineage>
        <taxon>Bacteria</taxon>
        <taxon>Thermotogati</taxon>
        <taxon>Thermotogota</taxon>
        <taxon>Thermotogae</taxon>
        <taxon>Thermotogales</taxon>
        <taxon>Fervidobacteriaceae</taxon>
        <taxon>Fervidobacterium</taxon>
    </lineage>
</organism>
<comment type="caution">
    <text evidence="7">The sequence shown here is derived from an EMBL/GenBank/DDBJ whole genome shotgun (WGS) entry which is preliminary data.</text>
</comment>
<comment type="subcellular location">
    <subcellularLocation>
        <location evidence="1">Membrane</location>
        <topology evidence="1">Multi-pass membrane protein</topology>
    </subcellularLocation>
</comment>
<proteinExistence type="predicted"/>
<dbReference type="AlphaFoldDB" id="A0A1E3G684"/>
<dbReference type="Pfam" id="PF01384">
    <property type="entry name" value="PHO4"/>
    <property type="match status" value="2"/>
</dbReference>
<keyword evidence="4 6" id="KW-1133">Transmembrane helix</keyword>
<reference evidence="8" key="1">
    <citation type="submission" date="2016-04" db="EMBL/GenBank/DDBJ databases">
        <title>The genome sequence project of a novel Fervidobacterium isolate from a hot spring in Thailand.</title>
        <authorList>
            <person name="Gonzalez J.M."/>
            <person name="Cuecas A."/>
            <person name="Kanoksilapatham W."/>
        </authorList>
    </citation>
    <scope>NUCLEOTIDE SEQUENCE [LARGE SCALE GENOMIC DNA]</scope>
    <source>
        <strain evidence="8">FC2004</strain>
    </source>
</reference>
<evidence type="ECO:0000256" key="2">
    <source>
        <dbReference type="ARBA" id="ARBA00022448"/>
    </source>
</evidence>
<evidence type="ECO:0000313" key="8">
    <source>
        <dbReference type="Proteomes" id="UP000094570"/>
    </source>
</evidence>
<evidence type="ECO:0000313" key="7">
    <source>
        <dbReference type="EMBL" id="ODN31383.1"/>
    </source>
</evidence>
<dbReference type="GO" id="GO:0005315">
    <property type="term" value="F:phosphate transmembrane transporter activity"/>
    <property type="evidence" value="ECO:0007669"/>
    <property type="project" value="InterPro"/>
</dbReference>
<feature type="transmembrane region" description="Helical" evidence="6">
    <location>
        <begin position="193"/>
        <end position="211"/>
    </location>
</feature>